<evidence type="ECO:0000256" key="1">
    <source>
        <dbReference type="ARBA" id="ARBA00004308"/>
    </source>
</evidence>
<comment type="subcellular location">
    <subcellularLocation>
        <location evidence="1">Endomembrane system</location>
    </subcellularLocation>
</comment>
<dbReference type="SUPFAM" id="SSF46966">
    <property type="entry name" value="Spectrin repeat"/>
    <property type="match status" value="1"/>
</dbReference>
<keyword evidence="4" id="KW-0472">Membrane</keyword>
<dbReference type="PaxDb" id="8022-A0A060Y0Q8"/>
<sequence length="298" mass="34853">GHILPWLIHLDLHFLITLNKQDLGESWLLVERQGWSNMLMVLQSRWSIPIFLSLLPNEHDPNVSFDVLCYQVELLQSHHEAQRDALDQLSLKLNSQQYCTGTNRRTGREYTQMSKNNSLQEFESDFQELWDWLMDMDSVVTDSYKLMMSEEQQQYLYKGNSVEMSMWHPKKTHLLGWAESLRRSGAQLPPDFDERVNAMTQKWDQLQKILGESVGSTSPSQDPRSALSPHTSSLLGRLEGRIKDLKVWLRDTELFIFNSCLRQEAEQDLQASTQLQHFKVETEHTHTHTHTHTHVQSR</sequence>
<dbReference type="AlphaFoldDB" id="A0A060Y0Q8"/>
<dbReference type="PANTHER" id="PTHR14514">
    <property type="entry name" value="PKA ANCHORING PROTEIN"/>
    <property type="match status" value="1"/>
</dbReference>
<keyword evidence="2" id="KW-0597">Phosphoprotein</keyword>
<keyword evidence="3" id="KW-0677">Repeat</keyword>
<reference evidence="5" key="1">
    <citation type="journal article" date="2014" name="Nat. Commun.">
        <title>The rainbow trout genome provides novel insights into evolution after whole-genome duplication in vertebrates.</title>
        <authorList>
            <person name="Berthelot C."/>
            <person name="Brunet F."/>
            <person name="Chalopin D."/>
            <person name="Juanchich A."/>
            <person name="Bernard M."/>
            <person name="Noel B."/>
            <person name="Bento P."/>
            <person name="Da Silva C."/>
            <person name="Labadie K."/>
            <person name="Alberti A."/>
            <person name="Aury J.M."/>
            <person name="Louis A."/>
            <person name="Dehais P."/>
            <person name="Bardou P."/>
            <person name="Montfort J."/>
            <person name="Klopp C."/>
            <person name="Cabau C."/>
            <person name="Gaspin C."/>
            <person name="Thorgaard G.H."/>
            <person name="Boussaha M."/>
            <person name="Quillet E."/>
            <person name="Guyomard R."/>
            <person name="Galiana D."/>
            <person name="Bobe J."/>
            <person name="Volff J.N."/>
            <person name="Genet C."/>
            <person name="Wincker P."/>
            <person name="Jaillon O."/>
            <person name="Roest Crollius H."/>
            <person name="Guiguen Y."/>
        </authorList>
    </citation>
    <scope>NUCLEOTIDE SEQUENCE [LARGE SCALE GENOMIC DNA]</scope>
</reference>
<dbReference type="PANTHER" id="PTHR14514:SF2">
    <property type="entry name" value="A-KINASE ANCHOR PROTEIN 6"/>
    <property type="match status" value="1"/>
</dbReference>
<evidence type="ECO:0000256" key="3">
    <source>
        <dbReference type="ARBA" id="ARBA00022737"/>
    </source>
</evidence>
<proteinExistence type="predicted"/>
<accession>A0A060Y0Q8</accession>
<name>A0A060Y0Q8_ONCMY</name>
<evidence type="ECO:0000313" key="5">
    <source>
        <dbReference type="EMBL" id="CDQ85528.1"/>
    </source>
</evidence>
<evidence type="ECO:0000313" key="6">
    <source>
        <dbReference type="Proteomes" id="UP000193380"/>
    </source>
</evidence>
<protein>
    <submittedName>
        <fullName evidence="5">Uncharacterized protein</fullName>
    </submittedName>
</protein>
<dbReference type="EMBL" id="FR906844">
    <property type="protein sequence ID" value="CDQ85528.1"/>
    <property type="molecule type" value="Genomic_DNA"/>
</dbReference>
<gene>
    <name evidence="5" type="ORF">GSONMT00009946001</name>
</gene>
<evidence type="ECO:0000256" key="2">
    <source>
        <dbReference type="ARBA" id="ARBA00022553"/>
    </source>
</evidence>
<evidence type="ECO:0000256" key="4">
    <source>
        <dbReference type="ARBA" id="ARBA00023136"/>
    </source>
</evidence>
<organism evidence="5 6">
    <name type="scientific">Oncorhynchus mykiss</name>
    <name type="common">Rainbow trout</name>
    <name type="synonym">Salmo gairdneri</name>
    <dbReference type="NCBI Taxonomy" id="8022"/>
    <lineage>
        <taxon>Eukaryota</taxon>
        <taxon>Metazoa</taxon>
        <taxon>Chordata</taxon>
        <taxon>Craniata</taxon>
        <taxon>Vertebrata</taxon>
        <taxon>Euteleostomi</taxon>
        <taxon>Actinopterygii</taxon>
        <taxon>Neopterygii</taxon>
        <taxon>Teleostei</taxon>
        <taxon>Protacanthopterygii</taxon>
        <taxon>Salmoniformes</taxon>
        <taxon>Salmonidae</taxon>
        <taxon>Salmoninae</taxon>
        <taxon>Oncorhynchus</taxon>
    </lineage>
</organism>
<feature type="non-terminal residue" evidence="5">
    <location>
        <position position="1"/>
    </location>
</feature>
<reference evidence="5" key="2">
    <citation type="submission" date="2014-03" db="EMBL/GenBank/DDBJ databases">
        <authorList>
            <person name="Genoscope - CEA"/>
        </authorList>
    </citation>
    <scope>NUCLEOTIDE SEQUENCE</scope>
</reference>
<dbReference type="Gene3D" id="1.20.58.60">
    <property type="match status" value="1"/>
</dbReference>
<dbReference type="Proteomes" id="UP000193380">
    <property type="component" value="Unassembled WGS sequence"/>
</dbReference>
<dbReference type="STRING" id="8022.A0A060Y0Q8"/>